<dbReference type="Gene3D" id="1.10.1220.10">
    <property type="entry name" value="Met repressor-like"/>
    <property type="match status" value="1"/>
</dbReference>
<dbReference type="SUPFAM" id="SSF47598">
    <property type="entry name" value="Ribbon-helix-helix"/>
    <property type="match status" value="1"/>
</dbReference>
<dbReference type="Proteomes" id="UP001501757">
    <property type="component" value="Unassembled WGS sequence"/>
</dbReference>
<organism evidence="1 2">
    <name type="scientific">Bowmanella denitrificans</name>
    <dbReference type="NCBI Taxonomy" id="366582"/>
    <lineage>
        <taxon>Bacteria</taxon>
        <taxon>Pseudomonadati</taxon>
        <taxon>Pseudomonadota</taxon>
        <taxon>Gammaproteobacteria</taxon>
        <taxon>Alteromonadales</taxon>
        <taxon>Alteromonadaceae</taxon>
        <taxon>Bowmanella</taxon>
    </lineage>
</organism>
<name>A0ABN0WPX6_9ALTE</name>
<keyword evidence="2" id="KW-1185">Reference proteome</keyword>
<dbReference type="EMBL" id="BAAAEI010000003">
    <property type="protein sequence ID" value="GAA0343738.1"/>
    <property type="molecule type" value="Genomic_DNA"/>
</dbReference>
<proteinExistence type="predicted"/>
<dbReference type="RefSeq" id="WP_102797720.1">
    <property type="nucleotide sequence ID" value="NZ_BAAAEI010000003.1"/>
</dbReference>
<evidence type="ECO:0008006" key="3">
    <source>
        <dbReference type="Google" id="ProtNLM"/>
    </source>
</evidence>
<comment type="caution">
    <text evidence="1">The sequence shown here is derived from an EMBL/GenBank/DDBJ whole genome shotgun (WGS) entry which is preliminary data.</text>
</comment>
<evidence type="ECO:0000313" key="1">
    <source>
        <dbReference type="EMBL" id="GAA0343738.1"/>
    </source>
</evidence>
<dbReference type="InterPro" id="IPR013321">
    <property type="entry name" value="Arc_rbn_hlx_hlx"/>
</dbReference>
<accession>A0ABN0WPX6</accession>
<evidence type="ECO:0000313" key="2">
    <source>
        <dbReference type="Proteomes" id="UP001501757"/>
    </source>
</evidence>
<dbReference type="InterPro" id="IPR010985">
    <property type="entry name" value="Ribbon_hlx_hlx"/>
</dbReference>
<protein>
    <recommendedName>
        <fullName evidence="3">Arc-like DNA binding domain-containing protein</fullName>
    </recommendedName>
</protein>
<gene>
    <name evidence="1" type="ORF">GCM10009092_05420</name>
</gene>
<sequence>MSKKAYPLRINADVLAAMQRWADDELRSLNAQIEYVLRDALVKQGRVKLVQKVITEVEDNKRGPNQQD</sequence>
<reference evidence="1 2" key="1">
    <citation type="journal article" date="2019" name="Int. J. Syst. Evol. Microbiol.">
        <title>The Global Catalogue of Microorganisms (GCM) 10K type strain sequencing project: providing services to taxonomists for standard genome sequencing and annotation.</title>
        <authorList>
            <consortium name="The Broad Institute Genomics Platform"/>
            <consortium name="The Broad Institute Genome Sequencing Center for Infectious Disease"/>
            <person name="Wu L."/>
            <person name="Ma J."/>
        </authorList>
    </citation>
    <scope>NUCLEOTIDE SEQUENCE [LARGE SCALE GENOMIC DNA]</scope>
    <source>
        <strain evidence="1 2">JCM 13378</strain>
    </source>
</reference>